<name>A0A811N1K3_9POAL</name>
<evidence type="ECO:0000256" key="4">
    <source>
        <dbReference type="ARBA" id="ARBA00022777"/>
    </source>
</evidence>
<organism evidence="9 10">
    <name type="scientific">Miscanthus lutarioriparius</name>
    <dbReference type="NCBI Taxonomy" id="422564"/>
    <lineage>
        <taxon>Eukaryota</taxon>
        <taxon>Viridiplantae</taxon>
        <taxon>Streptophyta</taxon>
        <taxon>Embryophyta</taxon>
        <taxon>Tracheophyta</taxon>
        <taxon>Spermatophyta</taxon>
        <taxon>Magnoliopsida</taxon>
        <taxon>Liliopsida</taxon>
        <taxon>Poales</taxon>
        <taxon>Poaceae</taxon>
        <taxon>PACMAD clade</taxon>
        <taxon>Panicoideae</taxon>
        <taxon>Andropogonodae</taxon>
        <taxon>Andropogoneae</taxon>
        <taxon>Saccharinae</taxon>
        <taxon>Miscanthus</taxon>
    </lineage>
</organism>
<dbReference type="SMART" id="SM00330">
    <property type="entry name" value="PIPKc"/>
    <property type="match status" value="1"/>
</dbReference>
<feature type="compositionally biased region" description="Basic and acidic residues" evidence="7">
    <location>
        <begin position="1"/>
        <end position="16"/>
    </location>
</feature>
<dbReference type="Gene3D" id="3.30.810.10">
    <property type="entry name" value="2-Layer Sandwich"/>
    <property type="match status" value="1"/>
</dbReference>
<keyword evidence="3 6" id="KW-0547">Nucleotide-binding</keyword>
<evidence type="ECO:0000256" key="5">
    <source>
        <dbReference type="ARBA" id="ARBA00022840"/>
    </source>
</evidence>
<evidence type="ECO:0000259" key="8">
    <source>
        <dbReference type="PROSITE" id="PS51455"/>
    </source>
</evidence>
<sequence length="782" mass="87951">MHEHTRARAWDWEATVRKVQHPQPVGRRRVSPMLAADDSEPASSSASSSSSAGGDDCEHVHGYVERCLPNGDFYTGQWRGGAPHGAGKYLWTDGCMYEGEWRHGKATGRSKFSWPSGATYEGEFKDGFMDGSGTYTGAAGDTYRGSWSMNLKHGSGKKSYANGDQYDGEWRAGLQDGAGHYTWRNGTEYTGQWRAGLIHGSGALVWSNGNRYDGGWEDGCPRGQGTFRWADGGVYVGYWTRDTPTGIVQQKGVYYPTPAASSPTSRDPRDVFARDLPGFMGASPDFASRGKSRASSGIRAANGRASSVSGLSNSSGGDRKYDKVCIWESDGDITCDIVDGPALGDDVVTVRRSVRTDDGGDDRGLPPPSPAPHVTQWVLPREAKRQGETIAKGHKHYELMLNLQLGIRHAVGKQGPIVLDLKSSAFDPKEKVWTKFPPEGSKCTPPHNSCDFRWKDYCPQVFRTLRKLFKVDAADYMLSLCGNEALRALSSPGKSGSFFYLTNDDRYMIKTMKKSEVKMLLKMLPAYYNHVRAFENTLVTKFFGLHCVKLAGANQKKVRFVIMGNLFCSEYPIHRRFDLKGSSLGRTTDKPQTEIDQYTTLKDLDLNFIFRLKKQWFHEFQRQVDRDCEFLEQEKIMDYSLLVGMHFIDNREKLLTEGCIDYEVINNIPKPRLSRGNTDWFLADQNRFPKIKLGANMPSRAELTACKSDCELQLIGEPTGEYYDVILYFGIIDILQDYDISKKLEHAYKSFQYDPTSISAVDPRQYSRRFRDFIYKAFQEDG</sequence>
<feature type="region of interest" description="Disordered" evidence="7">
    <location>
        <begin position="283"/>
        <end position="318"/>
    </location>
</feature>
<dbReference type="Proteomes" id="UP000604825">
    <property type="component" value="Unassembled WGS sequence"/>
</dbReference>
<dbReference type="GO" id="GO:0046854">
    <property type="term" value="P:phosphatidylinositol phosphate biosynthetic process"/>
    <property type="evidence" value="ECO:0007669"/>
    <property type="project" value="TreeGrafter"/>
</dbReference>
<keyword evidence="5 6" id="KW-0067">ATP-binding</keyword>
<reference evidence="9" key="1">
    <citation type="submission" date="2020-10" db="EMBL/GenBank/DDBJ databases">
        <authorList>
            <person name="Han B."/>
            <person name="Lu T."/>
            <person name="Zhao Q."/>
            <person name="Huang X."/>
            <person name="Zhao Y."/>
        </authorList>
    </citation>
    <scope>NUCLEOTIDE SEQUENCE</scope>
</reference>
<feature type="region of interest" description="Disordered" evidence="7">
    <location>
        <begin position="1"/>
        <end position="57"/>
    </location>
</feature>
<dbReference type="OrthoDB" id="70770at2759"/>
<dbReference type="Pfam" id="PF02493">
    <property type="entry name" value="MORN"/>
    <property type="match status" value="7"/>
</dbReference>
<evidence type="ECO:0000256" key="7">
    <source>
        <dbReference type="SAM" id="MobiDB-lite"/>
    </source>
</evidence>
<evidence type="ECO:0000256" key="3">
    <source>
        <dbReference type="ARBA" id="ARBA00022741"/>
    </source>
</evidence>
<evidence type="ECO:0000313" key="10">
    <source>
        <dbReference type="Proteomes" id="UP000604825"/>
    </source>
</evidence>
<dbReference type="PIRSF" id="PIRSF037274">
    <property type="entry name" value="PIP5K_plant_prd"/>
    <property type="match status" value="1"/>
</dbReference>
<dbReference type="Gene3D" id="3.30.800.10">
    <property type="entry name" value="Phosphatidylinositol Phosphate Kinase II Beta"/>
    <property type="match status" value="1"/>
</dbReference>
<comment type="caution">
    <text evidence="9">The sequence shown here is derived from an EMBL/GenBank/DDBJ whole genome shotgun (WGS) entry which is preliminary data.</text>
</comment>
<evidence type="ECO:0000256" key="6">
    <source>
        <dbReference type="PIRNR" id="PIRNR037274"/>
    </source>
</evidence>
<feature type="compositionally biased region" description="Low complexity" evidence="7">
    <location>
        <begin position="41"/>
        <end position="54"/>
    </location>
</feature>
<dbReference type="GO" id="GO:0005524">
    <property type="term" value="F:ATP binding"/>
    <property type="evidence" value="ECO:0007669"/>
    <property type="project" value="UniProtKB-UniRule"/>
</dbReference>
<keyword evidence="1 6" id="KW-0808">Transferase</keyword>
<keyword evidence="4 6" id="KW-0418">Kinase</keyword>
<evidence type="ECO:0000256" key="1">
    <source>
        <dbReference type="ARBA" id="ARBA00022679"/>
    </source>
</evidence>
<dbReference type="InterPro" id="IPR027484">
    <property type="entry name" value="PInositol-4-P-5-kinase_N"/>
</dbReference>
<feature type="compositionally biased region" description="Low complexity" evidence="7">
    <location>
        <begin position="303"/>
        <end position="316"/>
    </location>
</feature>
<accession>A0A811N1K3</accession>
<dbReference type="GO" id="GO:0016308">
    <property type="term" value="F:1-phosphatidylinositol-4-phosphate 5-kinase activity"/>
    <property type="evidence" value="ECO:0007669"/>
    <property type="project" value="UniProtKB-UniRule"/>
</dbReference>
<dbReference type="InterPro" id="IPR003409">
    <property type="entry name" value="MORN"/>
</dbReference>
<dbReference type="SUPFAM" id="SSF82185">
    <property type="entry name" value="Histone H3 K4-specific methyltransferase SET7/9 N-terminal domain"/>
    <property type="match status" value="1"/>
</dbReference>
<dbReference type="SUPFAM" id="SSF56104">
    <property type="entry name" value="SAICAR synthase-like"/>
    <property type="match status" value="1"/>
</dbReference>
<dbReference type="InterPro" id="IPR023610">
    <property type="entry name" value="PInositol-4/5-P-5/4-kinase"/>
</dbReference>
<dbReference type="CDD" id="cd17302">
    <property type="entry name" value="PIPKc_AtPIP5K_like"/>
    <property type="match status" value="1"/>
</dbReference>
<evidence type="ECO:0000256" key="2">
    <source>
        <dbReference type="ARBA" id="ARBA00022737"/>
    </source>
</evidence>
<dbReference type="PANTHER" id="PTHR23086:SF108">
    <property type="entry name" value="PHOSPHATIDYLINOSITOL 4-PHOSPHATE 5-KINASE"/>
    <property type="match status" value="1"/>
</dbReference>
<evidence type="ECO:0000313" key="9">
    <source>
        <dbReference type="EMBL" id="CAD6216824.1"/>
    </source>
</evidence>
<dbReference type="FunFam" id="3.30.800.10:FF:000003">
    <property type="entry name" value="Phosphatidylinositol 4-phosphate 5-kinase"/>
    <property type="match status" value="1"/>
</dbReference>
<dbReference type="Gene3D" id="2.20.110.10">
    <property type="entry name" value="Histone H3 K4-specific methyltransferase SET7/9 N-terminal domain"/>
    <property type="match status" value="3"/>
</dbReference>
<dbReference type="Pfam" id="PF01504">
    <property type="entry name" value="PIP5K"/>
    <property type="match status" value="1"/>
</dbReference>
<dbReference type="InterPro" id="IPR027483">
    <property type="entry name" value="PInositol-4-P-4/5-kinase_C_sf"/>
</dbReference>
<dbReference type="InterPro" id="IPR002498">
    <property type="entry name" value="PInositol-4-P-4/5-kinase_core"/>
</dbReference>
<dbReference type="EC" id="2.7.1.68" evidence="6"/>
<keyword evidence="10" id="KW-1185">Reference proteome</keyword>
<keyword evidence="2" id="KW-0677">Repeat</keyword>
<proteinExistence type="predicted"/>
<protein>
    <recommendedName>
        <fullName evidence="6">Phosphatidylinositol 4-phosphate 5-kinase</fullName>
        <ecNumber evidence="6">2.7.1.68</ecNumber>
    </recommendedName>
</protein>
<dbReference type="PANTHER" id="PTHR23086">
    <property type="entry name" value="PHOSPHATIDYLINOSITOL-4-PHOSPHATE 5-KINASE"/>
    <property type="match status" value="1"/>
</dbReference>
<dbReference type="AlphaFoldDB" id="A0A811N1K3"/>
<dbReference type="InterPro" id="IPR017163">
    <property type="entry name" value="PIno-4-P-5_kinase_pln"/>
</dbReference>
<gene>
    <name evidence="9" type="ORF">NCGR_LOCUS10984</name>
</gene>
<dbReference type="GO" id="GO:0005886">
    <property type="term" value="C:plasma membrane"/>
    <property type="evidence" value="ECO:0007669"/>
    <property type="project" value="TreeGrafter"/>
</dbReference>
<dbReference type="SMART" id="SM00698">
    <property type="entry name" value="MORN"/>
    <property type="match status" value="7"/>
</dbReference>
<dbReference type="EMBL" id="CAJGYO010000003">
    <property type="protein sequence ID" value="CAD6216824.1"/>
    <property type="molecule type" value="Genomic_DNA"/>
</dbReference>
<dbReference type="PROSITE" id="PS51455">
    <property type="entry name" value="PIPK"/>
    <property type="match status" value="1"/>
</dbReference>
<comment type="catalytic activity">
    <reaction evidence="6">
        <text>a 1,2-diacyl-sn-glycero-3-phospho-(1D-myo-inositol 4-phosphate) + ATP = a 1,2-diacyl-sn-glycero-3-phospho-(1D-myo-inositol-4,5-bisphosphate) + ADP + H(+)</text>
        <dbReference type="Rhea" id="RHEA:14425"/>
        <dbReference type="ChEBI" id="CHEBI:15378"/>
        <dbReference type="ChEBI" id="CHEBI:30616"/>
        <dbReference type="ChEBI" id="CHEBI:58178"/>
        <dbReference type="ChEBI" id="CHEBI:58456"/>
        <dbReference type="ChEBI" id="CHEBI:456216"/>
        <dbReference type="EC" id="2.7.1.68"/>
    </reaction>
</comment>
<feature type="domain" description="PIPK" evidence="8">
    <location>
        <begin position="389"/>
        <end position="778"/>
    </location>
</feature>